<dbReference type="AlphaFoldDB" id="A0AAQ3WKK8"/>
<evidence type="ECO:0000313" key="2">
    <source>
        <dbReference type="EMBL" id="WVZ64761.1"/>
    </source>
</evidence>
<evidence type="ECO:0000313" key="3">
    <source>
        <dbReference type="Proteomes" id="UP001341281"/>
    </source>
</evidence>
<dbReference type="PANTHER" id="PTHR47592">
    <property type="entry name" value="PBF68 PROTEIN"/>
    <property type="match status" value="1"/>
</dbReference>
<feature type="compositionally biased region" description="Basic and acidic residues" evidence="1">
    <location>
        <begin position="121"/>
        <end position="130"/>
    </location>
</feature>
<dbReference type="Proteomes" id="UP001341281">
    <property type="component" value="Chromosome 03"/>
</dbReference>
<evidence type="ECO:0000256" key="1">
    <source>
        <dbReference type="SAM" id="MobiDB-lite"/>
    </source>
</evidence>
<dbReference type="PANTHER" id="PTHR47592:SF30">
    <property type="entry name" value="CCHC-TYPE DOMAIN-CONTAINING PROTEIN"/>
    <property type="match status" value="1"/>
</dbReference>
<sequence>MDNQIAPFDGERVRCFVLGIGTVDRSLLRERSCIKNVRHVPSMNKNLVSGSLLLRDGFKVVLESNKVVVSRHGLFIGKGYVSGGLFRLSIYFSTQITPEINAPTEVFEPPREISPEEDNNEAPRKSKRQRVEKSFGNDFIVYLVDDTPTSISEAYASPHNWKEATQ</sequence>
<keyword evidence="3" id="KW-1185">Reference proteome</keyword>
<reference evidence="2 3" key="1">
    <citation type="submission" date="2024-02" db="EMBL/GenBank/DDBJ databases">
        <title>High-quality chromosome-scale genome assembly of Pensacola bahiagrass (Paspalum notatum Flugge var. saurae).</title>
        <authorList>
            <person name="Vega J.M."/>
            <person name="Podio M."/>
            <person name="Orjuela J."/>
            <person name="Siena L.A."/>
            <person name="Pessino S.C."/>
            <person name="Combes M.C."/>
            <person name="Mariac C."/>
            <person name="Albertini E."/>
            <person name="Pupilli F."/>
            <person name="Ortiz J.P.A."/>
            <person name="Leblanc O."/>
        </authorList>
    </citation>
    <scope>NUCLEOTIDE SEQUENCE [LARGE SCALE GENOMIC DNA]</scope>
    <source>
        <strain evidence="2">R1</strain>
        <tissue evidence="2">Leaf</tissue>
    </source>
</reference>
<proteinExistence type="predicted"/>
<protein>
    <submittedName>
        <fullName evidence="2">Uncharacterized protein</fullName>
    </submittedName>
</protein>
<dbReference type="EMBL" id="CP144747">
    <property type="protein sequence ID" value="WVZ64761.1"/>
    <property type="molecule type" value="Genomic_DNA"/>
</dbReference>
<gene>
    <name evidence="2" type="ORF">U9M48_014236</name>
</gene>
<name>A0AAQ3WKK8_PASNO</name>
<organism evidence="2 3">
    <name type="scientific">Paspalum notatum var. saurae</name>
    <dbReference type="NCBI Taxonomy" id="547442"/>
    <lineage>
        <taxon>Eukaryota</taxon>
        <taxon>Viridiplantae</taxon>
        <taxon>Streptophyta</taxon>
        <taxon>Embryophyta</taxon>
        <taxon>Tracheophyta</taxon>
        <taxon>Spermatophyta</taxon>
        <taxon>Magnoliopsida</taxon>
        <taxon>Liliopsida</taxon>
        <taxon>Poales</taxon>
        <taxon>Poaceae</taxon>
        <taxon>PACMAD clade</taxon>
        <taxon>Panicoideae</taxon>
        <taxon>Andropogonodae</taxon>
        <taxon>Paspaleae</taxon>
        <taxon>Paspalinae</taxon>
        <taxon>Paspalum</taxon>
    </lineage>
</organism>
<feature type="region of interest" description="Disordered" evidence="1">
    <location>
        <begin position="103"/>
        <end position="130"/>
    </location>
</feature>
<accession>A0AAQ3WKK8</accession>